<dbReference type="Pfam" id="PF07012">
    <property type="entry name" value="Curlin_rpt"/>
    <property type="match status" value="1"/>
</dbReference>
<evidence type="ECO:0000256" key="1">
    <source>
        <dbReference type="ARBA" id="ARBA00009766"/>
    </source>
</evidence>
<dbReference type="GO" id="GO:0007155">
    <property type="term" value="P:cell adhesion"/>
    <property type="evidence" value="ECO:0007669"/>
    <property type="project" value="InterPro"/>
</dbReference>
<sequence precursor="true">MGSTGSHMPLILVLMLSIVVASSCRAEDFGGYLLIRTDQQLTTETVVHQSMTGPNGFSVAQSGQNNMVVLSQLGSANLAVVNQSGAGHLAIISQR</sequence>
<comment type="similarity">
    <text evidence="1">Belongs to the CsgA/CsgB family.</text>
</comment>
<protein>
    <recommendedName>
        <fullName evidence="5">Curlin</fullName>
    </recommendedName>
</protein>
<dbReference type="EMBL" id="CP000283">
    <property type="protein sequence ID" value="ABE39964.1"/>
    <property type="molecule type" value="Genomic_DNA"/>
</dbReference>
<evidence type="ECO:0000313" key="4">
    <source>
        <dbReference type="Proteomes" id="UP000001818"/>
    </source>
</evidence>
<dbReference type="GO" id="GO:0009289">
    <property type="term" value="C:pilus"/>
    <property type="evidence" value="ECO:0007669"/>
    <property type="project" value="InterPro"/>
</dbReference>
<evidence type="ECO:0008006" key="5">
    <source>
        <dbReference type="Google" id="ProtNLM"/>
    </source>
</evidence>
<reference evidence="3 4" key="1">
    <citation type="submission" date="2006-03" db="EMBL/GenBank/DDBJ databases">
        <title>Complete sequence of Rhodopseudomonas palustris BisB5.</title>
        <authorList>
            <consortium name="US DOE Joint Genome Institute"/>
            <person name="Copeland A."/>
            <person name="Lucas S."/>
            <person name="Lapidus A."/>
            <person name="Barry K."/>
            <person name="Detter J.C."/>
            <person name="Glavina del Rio T."/>
            <person name="Hammon N."/>
            <person name="Israni S."/>
            <person name="Dalin E."/>
            <person name="Tice H."/>
            <person name="Pitluck S."/>
            <person name="Chain P."/>
            <person name="Malfatti S."/>
            <person name="Shin M."/>
            <person name="Vergez L."/>
            <person name="Schmutz J."/>
            <person name="Larimer F."/>
            <person name="Land M."/>
            <person name="Hauser L."/>
            <person name="Pelletier D.A."/>
            <person name="Kyrpides N."/>
            <person name="Lykidis A."/>
            <person name="Oda Y."/>
            <person name="Harwood C.S."/>
            <person name="Richardson P."/>
        </authorList>
    </citation>
    <scope>NUCLEOTIDE SEQUENCE [LARGE SCALE GENOMIC DNA]</scope>
    <source>
        <strain evidence="3 4">BisB5</strain>
    </source>
</reference>
<dbReference type="HOGENOM" id="CLU_2370950_0_0_5"/>
<evidence type="ECO:0000256" key="2">
    <source>
        <dbReference type="ARBA" id="ARBA00022729"/>
    </source>
</evidence>
<dbReference type="Proteomes" id="UP000001818">
    <property type="component" value="Chromosome"/>
</dbReference>
<dbReference type="InterPro" id="IPR009742">
    <property type="entry name" value="Curlin_rpt"/>
</dbReference>
<organism evidence="3 4">
    <name type="scientific">Rhodopseudomonas palustris (strain BisB5)</name>
    <dbReference type="NCBI Taxonomy" id="316057"/>
    <lineage>
        <taxon>Bacteria</taxon>
        <taxon>Pseudomonadati</taxon>
        <taxon>Pseudomonadota</taxon>
        <taxon>Alphaproteobacteria</taxon>
        <taxon>Hyphomicrobiales</taxon>
        <taxon>Nitrobacteraceae</taxon>
        <taxon>Rhodopseudomonas</taxon>
    </lineage>
</organism>
<name>Q136M5_RHOPS</name>
<proteinExistence type="inferred from homology"/>
<dbReference type="KEGG" id="rpd:RPD_2735"/>
<evidence type="ECO:0000313" key="3">
    <source>
        <dbReference type="EMBL" id="ABE39964.1"/>
    </source>
</evidence>
<accession>Q136M5</accession>
<gene>
    <name evidence="3" type="ordered locus">RPD_2735</name>
</gene>
<dbReference type="AlphaFoldDB" id="Q136M5"/>
<keyword evidence="2" id="KW-0732">Signal</keyword>